<evidence type="ECO:0000256" key="2">
    <source>
        <dbReference type="ARBA" id="ARBA00006479"/>
    </source>
</evidence>
<reference evidence="4 5" key="1">
    <citation type="submission" date="2023-07" db="EMBL/GenBank/DDBJ databases">
        <title>Genomic Encyclopedia of Type Strains, Phase IV (KMG-IV): sequencing the most valuable type-strain genomes for metagenomic binning, comparative biology and taxonomic classification.</title>
        <authorList>
            <person name="Goeker M."/>
        </authorList>
    </citation>
    <scope>NUCLEOTIDE SEQUENCE [LARGE SCALE GENOMIC DNA]</scope>
    <source>
        <strain evidence="4 5">DSM 9768</strain>
    </source>
</reference>
<keyword evidence="3" id="KW-0859">Xylose metabolism</keyword>
<accession>A0ABT9ZQ16</accession>
<dbReference type="RefSeq" id="WP_307321832.1">
    <property type="nucleotide sequence ID" value="NZ_JAUSUG010000002.1"/>
</dbReference>
<dbReference type="EC" id="2.7.1.2" evidence="4"/>
<dbReference type="SUPFAM" id="SSF53067">
    <property type="entry name" value="Actin-like ATPase domain"/>
    <property type="match status" value="1"/>
</dbReference>
<name>A0ABT9ZQ16_9BACI</name>
<dbReference type="Proteomes" id="UP001230005">
    <property type="component" value="Unassembled WGS sequence"/>
</dbReference>
<dbReference type="PANTHER" id="PTHR18964">
    <property type="entry name" value="ROK (REPRESSOR, ORF, KINASE) FAMILY"/>
    <property type="match status" value="1"/>
</dbReference>
<comment type="similarity">
    <text evidence="2">Belongs to the ROK (NagC/XylR) family.</text>
</comment>
<comment type="caution">
    <text evidence="4">The sequence shown here is derived from an EMBL/GenBank/DDBJ whole genome shotgun (WGS) entry which is preliminary data.</text>
</comment>
<dbReference type="InterPro" id="IPR043129">
    <property type="entry name" value="ATPase_NBD"/>
</dbReference>
<evidence type="ECO:0000256" key="3">
    <source>
        <dbReference type="ARBA" id="ARBA00022629"/>
    </source>
</evidence>
<evidence type="ECO:0000313" key="5">
    <source>
        <dbReference type="Proteomes" id="UP001230005"/>
    </source>
</evidence>
<dbReference type="InterPro" id="IPR036390">
    <property type="entry name" value="WH_DNA-bd_sf"/>
</dbReference>
<gene>
    <name evidence="4" type="ORF">J2S74_000706</name>
</gene>
<dbReference type="PANTHER" id="PTHR18964:SF149">
    <property type="entry name" value="BIFUNCTIONAL UDP-N-ACETYLGLUCOSAMINE 2-EPIMERASE_N-ACETYLMANNOSAMINE KINASE"/>
    <property type="match status" value="1"/>
</dbReference>
<dbReference type="Gene3D" id="3.30.420.40">
    <property type="match status" value="2"/>
</dbReference>
<dbReference type="SUPFAM" id="SSF46785">
    <property type="entry name" value="Winged helix' DNA-binding domain"/>
    <property type="match status" value="1"/>
</dbReference>
<organism evidence="4 5">
    <name type="scientific">Evansella vedderi</name>
    <dbReference type="NCBI Taxonomy" id="38282"/>
    <lineage>
        <taxon>Bacteria</taxon>
        <taxon>Bacillati</taxon>
        <taxon>Bacillota</taxon>
        <taxon>Bacilli</taxon>
        <taxon>Bacillales</taxon>
        <taxon>Bacillaceae</taxon>
        <taxon>Evansella</taxon>
    </lineage>
</organism>
<keyword evidence="4" id="KW-0808">Transferase</keyword>
<dbReference type="Pfam" id="PF13412">
    <property type="entry name" value="HTH_24"/>
    <property type="match status" value="1"/>
</dbReference>
<comment type="function">
    <text evidence="1">Transcriptional repressor of xylose-utilizing enzymes.</text>
</comment>
<protein>
    <submittedName>
        <fullName evidence="4">Glucokinase</fullName>
        <ecNumber evidence="4">2.7.1.2</ecNumber>
    </submittedName>
</protein>
<keyword evidence="5" id="KW-1185">Reference proteome</keyword>
<dbReference type="Pfam" id="PF00480">
    <property type="entry name" value="ROK"/>
    <property type="match status" value="1"/>
</dbReference>
<dbReference type="EMBL" id="JAUSUG010000002">
    <property type="protein sequence ID" value="MDQ0253334.1"/>
    <property type="molecule type" value="Genomic_DNA"/>
</dbReference>
<dbReference type="InterPro" id="IPR000600">
    <property type="entry name" value="ROK"/>
</dbReference>
<dbReference type="GO" id="GO:0004340">
    <property type="term" value="F:glucokinase activity"/>
    <property type="evidence" value="ECO:0007669"/>
    <property type="project" value="UniProtKB-EC"/>
</dbReference>
<evidence type="ECO:0000313" key="4">
    <source>
        <dbReference type="EMBL" id="MDQ0253334.1"/>
    </source>
</evidence>
<dbReference type="InterPro" id="IPR036388">
    <property type="entry name" value="WH-like_DNA-bd_sf"/>
</dbReference>
<proteinExistence type="inferred from homology"/>
<keyword evidence="3" id="KW-0119">Carbohydrate metabolism</keyword>
<evidence type="ECO:0000256" key="1">
    <source>
        <dbReference type="ARBA" id="ARBA00002486"/>
    </source>
</evidence>
<dbReference type="Gene3D" id="1.10.10.10">
    <property type="entry name" value="Winged helix-like DNA-binding domain superfamily/Winged helix DNA-binding domain"/>
    <property type="match status" value="1"/>
</dbReference>
<sequence length="405" mass="44436">MKQTRTNTPNYLKHLNKKKILQYLRDNSETSRAEISSALSISKPTVSAIVDELIAEEWLYEKESAVASSLGGRKPIHLFFNHSAHYMIGIDIGGTLVEIGILNMAGDILALDRFETQVALKEEDLLSKICNTVKGLLQKESLASDKVMAVGVGAPGITDTENGIVIEAPSLGWVNFPLRSELEKQLQLPVYVDNDVNVAVLGEQWKGKAKDAENIILITLGTGVGCGIIVNGQLYRGASYAAGEVGYMITDKNEAKEGYDDIFDGYGFLDSHVGGPSIVKRMERKLKATTNDHPLKRERLTAKRIFDYAKQNDPLASEVIEETVDHIAYALVNVICIFNPQYVILGGGISKSGDWFLPKVEKVLEKHLPLQTEISTTKLDNLSIIGAGALCLREHESLLKDEGVV</sequence>